<comment type="caution">
    <text evidence="1">The sequence shown here is derived from an EMBL/GenBank/DDBJ whole genome shotgun (WGS) entry which is preliminary data.</text>
</comment>
<evidence type="ECO:0000313" key="1">
    <source>
        <dbReference type="EMBL" id="ELR65839.1"/>
    </source>
</evidence>
<keyword evidence="2" id="KW-1185">Reference proteome</keyword>
<proteinExistence type="predicted"/>
<protein>
    <submittedName>
        <fullName evidence="1">Uncharacterized protein</fullName>
    </submittedName>
</protein>
<dbReference type="PATRIC" id="fig|1056511.3.peg.2419"/>
<gene>
    <name evidence="1" type="ORF">C942_00926</name>
</gene>
<accession>L8JE99</accession>
<reference evidence="1 2" key="1">
    <citation type="submission" date="2012-12" db="EMBL/GenBank/DDBJ databases">
        <title>Genome Assembly of Photobacterium sp. AK15.</title>
        <authorList>
            <person name="Khatri I."/>
            <person name="Vaidya B."/>
            <person name="Srinivas T.N.R."/>
            <person name="Subramanian S."/>
            <person name="Pinnaka A."/>
        </authorList>
    </citation>
    <scope>NUCLEOTIDE SEQUENCE [LARGE SCALE GENOMIC DNA]</scope>
    <source>
        <strain evidence="1 2">AK15</strain>
    </source>
</reference>
<evidence type="ECO:0000313" key="2">
    <source>
        <dbReference type="Proteomes" id="UP000011134"/>
    </source>
</evidence>
<dbReference type="EMBL" id="AMZO01000016">
    <property type="protein sequence ID" value="ELR65839.1"/>
    <property type="molecule type" value="Genomic_DNA"/>
</dbReference>
<name>L8JE99_9GAMM</name>
<organism evidence="1 2">
    <name type="scientific">Photobacterium marinum</name>
    <dbReference type="NCBI Taxonomy" id="1056511"/>
    <lineage>
        <taxon>Bacteria</taxon>
        <taxon>Pseudomonadati</taxon>
        <taxon>Pseudomonadota</taxon>
        <taxon>Gammaproteobacteria</taxon>
        <taxon>Vibrionales</taxon>
        <taxon>Vibrionaceae</taxon>
        <taxon>Photobacterium</taxon>
    </lineage>
</organism>
<sequence>MAYMKTVINERKQLVEQVKNFFLNNPASHWKLECDNETTRFSVSHKTLPLAAAFGFEYHWMTKNHINVYGGTGYSSGWPGLVNERAISSKYRRNNQNLGMSLPCYLHIIANEELFGLCLVNLSNHQPYFAICSRPLGVGAGFAGDNSGFFIGTDFDDGEFGSWNIHRFGQGESSLVYSEASNVMLEMKRTGSCKIGSLKPIYEGTGNDSIYGRHGATGESMSKHMRFELSNTRLFLPWLLSSKQANGRYAPVFALGTMRITSVEGIEVTTLPYFIEYRGIPWLVIQLFDWNKYKYGLAIKLEARDVVPTSNEVAMAV</sequence>
<dbReference type="Proteomes" id="UP000011134">
    <property type="component" value="Unassembled WGS sequence"/>
</dbReference>
<dbReference type="RefSeq" id="WP_007465943.1">
    <property type="nucleotide sequence ID" value="NZ_AMZO01000016.1"/>
</dbReference>
<dbReference type="AlphaFoldDB" id="L8JE99"/>